<protein>
    <submittedName>
        <fullName evidence="2">Uncharacterized protein</fullName>
    </submittedName>
</protein>
<dbReference type="EMBL" id="CAMXCT030000464">
    <property type="protein sequence ID" value="CAL4766489.1"/>
    <property type="molecule type" value="Genomic_DNA"/>
</dbReference>
<evidence type="ECO:0000313" key="3">
    <source>
        <dbReference type="EMBL" id="CAL4766489.1"/>
    </source>
</evidence>
<evidence type="ECO:0000313" key="4">
    <source>
        <dbReference type="Proteomes" id="UP001152797"/>
    </source>
</evidence>
<dbReference type="EMBL" id="CAMXCT010000464">
    <property type="protein sequence ID" value="CAI3979177.1"/>
    <property type="molecule type" value="Genomic_DNA"/>
</dbReference>
<dbReference type="AlphaFoldDB" id="A0A9P1FM77"/>
<gene>
    <name evidence="2" type="ORF">C1SCF055_LOCUS7149</name>
</gene>
<accession>A0A9P1FM77</accession>
<comment type="caution">
    <text evidence="2">The sequence shown here is derived from an EMBL/GenBank/DDBJ whole genome shotgun (WGS) entry which is preliminary data.</text>
</comment>
<reference evidence="3 4" key="2">
    <citation type="submission" date="2024-05" db="EMBL/GenBank/DDBJ databases">
        <authorList>
            <person name="Chen Y."/>
            <person name="Shah S."/>
            <person name="Dougan E. K."/>
            <person name="Thang M."/>
            <person name="Chan C."/>
        </authorList>
    </citation>
    <scope>NUCLEOTIDE SEQUENCE [LARGE SCALE GENOMIC DNA]</scope>
</reference>
<evidence type="ECO:0000313" key="2">
    <source>
        <dbReference type="EMBL" id="CAI3979177.1"/>
    </source>
</evidence>
<dbReference type="EMBL" id="CAMXCT020000464">
    <property type="protein sequence ID" value="CAL1132552.1"/>
    <property type="molecule type" value="Genomic_DNA"/>
</dbReference>
<keyword evidence="4" id="KW-1185">Reference proteome</keyword>
<feature type="region of interest" description="Disordered" evidence="1">
    <location>
        <begin position="351"/>
        <end position="437"/>
    </location>
</feature>
<name>A0A9P1FM77_9DINO</name>
<organism evidence="2">
    <name type="scientific">Cladocopium goreaui</name>
    <dbReference type="NCBI Taxonomy" id="2562237"/>
    <lineage>
        <taxon>Eukaryota</taxon>
        <taxon>Sar</taxon>
        <taxon>Alveolata</taxon>
        <taxon>Dinophyceae</taxon>
        <taxon>Suessiales</taxon>
        <taxon>Symbiodiniaceae</taxon>
        <taxon>Cladocopium</taxon>
    </lineage>
</organism>
<feature type="compositionally biased region" description="Basic residues" evidence="1">
    <location>
        <begin position="373"/>
        <end position="389"/>
    </location>
</feature>
<sequence>MSLEDMCFKKVFDSALKSAIRFNHSLDEVLDHADVKDKWAKCQETAEEDAKATAVAPLAGDQQQQVVSLVQGPGALQHSLANKVVTSPVSLSESDEALVDEVEKQCMTKTQALLSTINFAKPPGRGETSETLHSSTSLATALRSIPVIGAQGSADSSVLIMYDIEASGEQAQCPRRSNTPMRKGHLETAVAATLIARSDCTDVNSAAQMITDGEAASLMPDQSDVMLLLGENARVKDIRSRGRAGDTDARSGPEPINFRAMDQSVIEELLHRFRPRIVINLTASCPTAVLPFLLKGLPVVAIGSVVQSVLGHTPEHCKWFKEQAAKMLFETFLRVGSTNYDGRLAKALKIEDAPGPNGNQPVPATGRGESGRGRGRGRGGVKRQRKPRAKAGSDKKKQKKDQEDDDKADADEASEVSGEAGGSAEAGSAEAGSKCKN</sequence>
<dbReference type="Proteomes" id="UP001152797">
    <property type="component" value="Unassembled WGS sequence"/>
</dbReference>
<feature type="compositionally biased region" description="Low complexity" evidence="1">
    <location>
        <begin position="415"/>
        <end position="437"/>
    </location>
</feature>
<evidence type="ECO:0000256" key="1">
    <source>
        <dbReference type="SAM" id="MobiDB-lite"/>
    </source>
</evidence>
<proteinExistence type="predicted"/>
<feature type="compositionally biased region" description="Acidic residues" evidence="1">
    <location>
        <begin position="403"/>
        <end position="414"/>
    </location>
</feature>
<reference evidence="2" key="1">
    <citation type="submission" date="2022-10" db="EMBL/GenBank/DDBJ databases">
        <authorList>
            <person name="Chen Y."/>
            <person name="Dougan E. K."/>
            <person name="Chan C."/>
            <person name="Rhodes N."/>
            <person name="Thang M."/>
        </authorList>
    </citation>
    <scope>NUCLEOTIDE SEQUENCE</scope>
</reference>